<name>T1K5I4_TETUR</name>
<organism evidence="1 2">
    <name type="scientific">Tetranychus urticae</name>
    <name type="common">Two-spotted spider mite</name>
    <dbReference type="NCBI Taxonomy" id="32264"/>
    <lineage>
        <taxon>Eukaryota</taxon>
        <taxon>Metazoa</taxon>
        <taxon>Ecdysozoa</taxon>
        <taxon>Arthropoda</taxon>
        <taxon>Chelicerata</taxon>
        <taxon>Arachnida</taxon>
        <taxon>Acari</taxon>
        <taxon>Acariformes</taxon>
        <taxon>Trombidiformes</taxon>
        <taxon>Prostigmata</taxon>
        <taxon>Eleutherengona</taxon>
        <taxon>Raphignathae</taxon>
        <taxon>Tetranychoidea</taxon>
        <taxon>Tetranychidae</taxon>
        <taxon>Tetranychus</taxon>
    </lineage>
</organism>
<protein>
    <recommendedName>
        <fullName evidence="3">Tudor domain-containing protein</fullName>
    </recommendedName>
</protein>
<dbReference type="HOGENOM" id="CLU_048952_0_0_1"/>
<evidence type="ECO:0000313" key="2">
    <source>
        <dbReference type="Proteomes" id="UP000015104"/>
    </source>
</evidence>
<dbReference type="AlphaFoldDB" id="T1K5I4"/>
<sequence>MNTFSSLERPLIGPSDPLKLLVCKKCKKDDVVLNLKTCGCLLCDSCDGDSKDLCVSCQSRIESKLKLSFSKNRRCEYYDQNKCNSNAEYKCNCIPDCFVCSSCLTNIHRKRVRGSCVPELLIPKVTTNHETCQLCKEFIAEFKMASEPYTKICFNCKKRKNVTCTSIETDSDKDTDFDQFYEELGQCSRSVLDEISDMKSLGTSRPEQEMQKCMSALSEIRKSMAEHTQFVEHKRDSFKKISNVLKPNGTIKTILDLLKNGQLALHGEKGKAQIRDLLHYYEEKNNYSRFSLAEQIKSFVIQNDSSRQHILKFPLPASSNSGVSTDSDTGVREIKDNGVKPFFVLVEKPSQVNERRKILEDIQKHEDKWVRKERFDHGEIVIIFDADATDSPKYKRAKISRIGNRKCNVSLLDFGYKTQVENSLVGEIKDLQIDGTPTCFLAQLTGSINVKCMNPEVTEFFQLPKAYTIFL</sequence>
<dbReference type="EnsemblMetazoa" id="tetur05g06370.1">
    <property type="protein sequence ID" value="tetur05g06370.1"/>
    <property type="gene ID" value="tetur05g06370"/>
</dbReference>
<reference evidence="2" key="1">
    <citation type="submission" date="2011-08" db="EMBL/GenBank/DDBJ databases">
        <authorList>
            <person name="Rombauts S."/>
        </authorList>
    </citation>
    <scope>NUCLEOTIDE SEQUENCE</scope>
    <source>
        <strain evidence="2">London</strain>
    </source>
</reference>
<accession>T1K5I4</accession>
<gene>
    <name evidence="1" type="primary">107360682</name>
</gene>
<keyword evidence="2" id="KW-1185">Reference proteome</keyword>
<dbReference type="EMBL" id="CAEY01001588">
    <property type="status" value="NOT_ANNOTATED_CDS"/>
    <property type="molecule type" value="Genomic_DNA"/>
</dbReference>
<evidence type="ECO:0000313" key="1">
    <source>
        <dbReference type="EnsemblMetazoa" id="tetur05g06370.1"/>
    </source>
</evidence>
<evidence type="ECO:0008006" key="3">
    <source>
        <dbReference type="Google" id="ProtNLM"/>
    </source>
</evidence>
<proteinExistence type="predicted"/>
<dbReference type="Proteomes" id="UP000015104">
    <property type="component" value="Unassembled WGS sequence"/>
</dbReference>
<reference evidence="1" key="2">
    <citation type="submission" date="2015-06" db="UniProtKB">
        <authorList>
            <consortium name="EnsemblMetazoa"/>
        </authorList>
    </citation>
    <scope>IDENTIFICATION</scope>
</reference>